<dbReference type="EMBL" id="PZFQ01000069">
    <property type="protein sequence ID" value="PTI73636.1"/>
    <property type="molecule type" value="Genomic_DNA"/>
</dbReference>
<dbReference type="GeneID" id="93720598"/>
<dbReference type="RefSeq" id="WP_046837436.1">
    <property type="nucleotide sequence ID" value="NZ_CP018199.1"/>
</dbReference>
<sequence length="66" mass="7367">MSSTWVLFGLTVLITVYSGITFFSNLNSKTKQNEASSASKKKNNIYGIIFLVFLIIAIIELFVFIA</sequence>
<keyword evidence="1" id="KW-0472">Membrane</keyword>
<reference evidence="4 5" key="1">
    <citation type="journal article" date="2016" name="Front. Microbiol.">
        <title>Comprehensive Phylogenetic Analysis of Bovine Non-aureus Staphylococci Species Based on Whole-Genome Sequencing.</title>
        <authorList>
            <person name="Naushad S."/>
            <person name="Barkema H.W."/>
            <person name="Luby C."/>
            <person name="Condas L.A."/>
            <person name="Nobrega D.B."/>
            <person name="Carson D.A."/>
            <person name="De Buck J."/>
        </authorList>
    </citation>
    <scope>NUCLEOTIDE SEQUENCE [LARGE SCALE GENOMIC DNA]</scope>
    <source>
        <strain evidence="2 4">SNUC 1084</strain>
        <strain evidence="3 5">SNUC 1231</strain>
    </source>
</reference>
<reference evidence="3" key="2">
    <citation type="submission" date="2018-03" db="EMBL/GenBank/DDBJ databases">
        <authorList>
            <person name="Naushad S."/>
        </authorList>
    </citation>
    <scope>NUCLEOTIDE SEQUENCE</scope>
    <source>
        <strain evidence="2">SNUC 1084</strain>
        <strain evidence="3">SNUC 1231</strain>
    </source>
</reference>
<accession>A0A9Q6HLW2</accession>
<keyword evidence="4" id="KW-1185">Reference proteome</keyword>
<feature type="transmembrane region" description="Helical" evidence="1">
    <location>
        <begin position="6"/>
        <end position="24"/>
    </location>
</feature>
<evidence type="ECO:0000313" key="2">
    <source>
        <dbReference type="EMBL" id="PTI68846.1"/>
    </source>
</evidence>
<keyword evidence="1" id="KW-1133">Transmembrane helix</keyword>
<evidence type="ECO:0000313" key="4">
    <source>
        <dbReference type="Proteomes" id="UP000240859"/>
    </source>
</evidence>
<evidence type="ECO:0000313" key="3">
    <source>
        <dbReference type="EMBL" id="PTI73636.1"/>
    </source>
</evidence>
<dbReference type="AlphaFoldDB" id="A0A9Q6HLW2"/>
<comment type="caution">
    <text evidence="3">The sequence shown here is derived from an EMBL/GenBank/DDBJ whole genome shotgun (WGS) entry which is preliminary data.</text>
</comment>
<protein>
    <submittedName>
        <fullName evidence="3">Mid2-like cell wall stress sensor domain protein</fullName>
    </submittedName>
</protein>
<evidence type="ECO:0000256" key="1">
    <source>
        <dbReference type="SAM" id="Phobius"/>
    </source>
</evidence>
<evidence type="ECO:0000313" key="5">
    <source>
        <dbReference type="Proteomes" id="UP000241960"/>
    </source>
</evidence>
<organism evidence="3 5">
    <name type="scientific">Staphylococcus succinus</name>
    <dbReference type="NCBI Taxonomy" id="61015"/>
    <lineage>
        <taxon>Bacteria</taxon>
        <taxon>Bacillati</taxon>
        <taxon>Bacillota</taxon>
        <taxon>Bacilli</taxon>
        <taxon>Bacillales</taxon>
        <taxon>Staphylococcaceae</taxon>
        <taxon>Staphylococcus</taxon>
    </lineage>
</organism>
<feature type="transmembrane region" description="Helical" evidence="1">
    <location>
        <begin position="45"/>
        <end position="65"/>
    </location>
</feature>
<gene>
    <name evidence="2" type="ORF">BU057_07310</name>
    <name evidence="3" type="ORF">BU058_12970</name>
</gene>
<proteinExistence type="predicted"/>
<keyword evidence="1" id="KW-0812">Transmembrane</keyword>
<dbReference type="Proteomes" id="UP000240859">
    <property type="component" value="Unassembled WGS sequence"/>
</dbReference>
<name>A0A9Q6HLW2_9STAP</name>
<dbReference type="Proteomes" id="UP000241960">
    <property type="component" value="Unassembled WGS sequence"/>
</dbReference>
<dbReference type="EMBL" id="PZFR01000035">
    <property type="protein sequence ID" value="PTI68846.1"/>
    <property type="molecule type" value="Genomic_DNA"/>
</dbReference>